<organism evidence="2 3">
    <name type="scientific">Rubellimicrobium mesophilum DSM 19309</name>
    <dbReference type="NCBI Taxonomy" id="442562"/>
    <lineage>
        <taxon>Bacteria</taxon>
        <taxon>Pseudomonadati</taxon>
        <taxon>Pseudomonadota</taxon>
        <taxon>Alphaproteobacteria</taxon>
        <taxon>Rhodobacterales</taxon>
        <taxon>Roseobacteraceae</taxon>
        <taxon>Rubellimicrobium</taxon>
    </lineage>
</organism>
<sequence>MNAPLRSKTTVGQLLYPTRPSLDFERLVAELDSALAGAGAGERRTTLERDGLAVIDAGASRISVAMAENLDTAGAAAITVTVGFGPGDQGDARLARRQAVLARLIADRLAARSTPAETIWTESHEIATPEFLERSIEALAARREAEREHRPPPRHFVDLDDLPRLVAKVDATLDARRAGWVESVGVPAGLDLPEVDLSGLDARRTESAPSAALRLAAHLIDATLMVVLLPVGAAMMIYSLSRGANLTTSARAMALTGVGVSVVQALGGMGIVQDVLSRTI</sequence>
<feature type="transmembrane region" description="Helical" evidence="1">
    <location>
        <begin position="215"/>
        <end position="240"/>
    </location>
</feature>
<proteinExistence type="predicted"/>
<keyword evidence="3" id="KW-1185">Reference proteome</keyword>
<keyword evidence="1" id="KW-1133">Transmembrane helix</keyword>
<evidence type="ECO:0000313" key="2">
    <source>
        <dbReference type="EMBL" id="EYD77071.1"/>
    </source>
</evidence>
<reference evidence="2 3" key="1">
    <citation type="submission" date="2013-02" db="EMBL/GenBank/DDBJ databases">
        <authorList>
            <person name="Fiebig A."/>
            <person name="Goeker M."/>
            <person name="Klenk H.-P.P."/>
        </authorList>
    </citation>
    <scope>NUCLEOTIDE SEQUENCE [LARGE SCALE GENOMIC DNA]</scope>
    <source>
        <strain evidence="2 3">DSM 19309</strain>
    </source>
</reference>
<accession>A0A017HRT9</accession>
<dbReference type="AlphaFoldDB" id="A0A017HRT9"/>
<name>A0A017HRT9_9RHOB</name>
<dbReference type="RefSeq" id="WP_037279543.1">
    <property type="nucleotide sequence ID" value="NZ_KK088562.1"/>
</dbReference>
<keyword evidence="1" id="KW-0472">Membrane</keyword>
<keyword evidence="1" id="KW-0812">Transmembrane</keyword>
<dbReference type="OrthoDB" id="7855251at2"/>
<dbReference type="Proteomes" id="UP000019666">
    <property type="component" value="Unassembled WGS sequence"/>
</dbReference>
<comment type="caution">
    <text evidence="2">The sequence shown here is derived from an EMBL/GenBank/DDBJ whole genome shotgun (WGS) entry which is preliminary data.</text>
</comment>
<protein>
    <submittedName>
        <fullName evidence="2">Uncharacterized protein</fullName>
    </submittedName>
</protein>
<gene>
    <name evidence="2" type="ORF">Rumeso_01330</name>
</gene>
<dbReference type="HOGENOM" id="CLU_893963_0_0_5"/>
<evidence type="ECO:0000256" key="1">
    <source>
        <dbReference type="SAM" id="Phobius"/>
    </source>
</evidence>
<evidence type="ECO:0000313" key="3">
    <source>
        <dbReference type="Proteomes" id="UP000019666"/>
    </source>
</evidence>
<feature type="transmembrane region" description="Helical" evidence="1">
    <location>
        <begin position="252"/>
        <end position="272"/>
    </location>
</feature>
<dbReference type="EMBL" id="AOSK01000036">
    <property type="protein sequence ID" value="EYD77071.1"/>
    <property type="molecule type" value="Genomic_DNA"/>
</dbReference>